<dbReference type="Proteomes" id="UP001156102">
    <property type="component" value="Unassembled WGS sequence"/>
</dbReference>
<proteinExistence type="predicted"/>
<dbReference type="AlphaFoldDB" id="A0AA42BSR6"/>
<keyword evidence="2" id="KW-0812">Transmembrane</keyword>
<evidence type="ECO:0000313" key="4">
    <source>
        <dbReference type="Proteomes" id="UP001156102"/>
    </source>
</evidence>
<sequence length="76" mass="9012">MSRKEQQTEHEEAGKSRVARRRERQKYNFSNFLVYAFLLVPILVFLLISLISREQPRTETTKTSGAYEEVFFKSKP</sequence>
<feature type="transmembrane region" description="Helical" evidence="2">
    <location>
        <begin position="32"/>
        <end position="52"/>
    </location>
</feature>
<evidence type="ECO:0000313" key="3">
    <source>
        <dbReference type="EMBL" id="MCP8968728.1"/>
    </source>
</evidence>
<feature type="compositionally biased region" description="Basic and acidic residues" evidence="1">
    <location>
        <begin position="1"/>
        <end position="15"/>
    </location>
</feature>
<name>A0AA42BSR6_9BACI</name>
<dbReference type="RefSeq" id="WP_254758646.1">
    <property type="nucleotide sequence ID" value="NZ_JANCLT010000004.1"/>
</dbReference>
<evidence type="ECO:0000256" key="1">
    <source>
        <dbReference type="SAM" id="MobiDB-lite"/>
    </source>
</evidence>
<comment type="caution">
    <text evidence="3">The sequence shown here is derived from an EMBL/GenBank/DDBJ whole genome shotgun (WGS) entry which is preliminary data.</text>
</comment>
<feature type="region of interest" description="Disordered" evidence="1">
    <location>
        <begin position="1"/>
        <end position="20"/>
    </location>
</feature>
<dbReference type="EMBL" id="JANCLT010000004">
    <property type="protein sequence ID" value="MCP8968728.1"/>
    <property type="molecule type" value="Genomic_DNA"/>
</dbReference>
<accession>A0AA42BSR6</accession>
<reference evidence="3" key="1">
    <citation type="submission" date="2022-07" db="EMBL/GenBank/DDBJ databases">
        <authorList>
            <person name="Li W.-J."/>
            <person name="Deng Q.-Q."/>
        </authorList>
    </citation>
    <scope>NUCLEOTIDE SEQUENCE</scope>
    <source>
        <strain evidence="3">SYSU M60031</strain>
    </source>
</reference>
<gene>
    <name evidence="3" type="ORF">NK662_09275</name>
</gene>
<keyword evidence="2" id="KW-1133">Transmembrane helix</keyword>
<keyword evidence="2" id="KW-0472">Membrane</keyword>
<organism evidence="3 4">
    <name type="scientific">Ectobacillus ponti</name>
    <dbReference type="NCBI Taxonomy" id="2961894"/>
    <lineage>
        <taxon>Bacteria</taxon>
        <taxon>Bacillati</taxon>
        <taxon>Bacillota</taxon>
        <taxon>Bacilli</taxon>
        <taxon>Bacillales</taxon>
        <taxon>Bacillaceae</taxon>
        <taxon>Ectobacillus</taxon>
    </lineage>
</organism>
<protein>
    <submittedName>
        <fullName evidence="3">Uncharacterized protein</fullName>
    </submittedName>
</protein>
<keyword evidence="4" id="KW-1185">Reference proteome</keyword>
<evidence type="ECO:0000256" key="2">
    <source>
        <dbReference type="SAM" id="Phobius"/>
    </source>
</evidence>